<keyword evidence="1" id="KW-0175">Coiled coil</keyword>
<evidence type="ECO:0000313" key="3">
    <source>
        <dbReference type="Proteomes" id="UP000824140"/>
    </source>
</evidence>
<name>A0A9D1FZC2_9FIRM</name>
<dbReference type="Proteomes" id="UP000824140">
    <property type="component" value="Unassembled WGS sequence"/>
</dbReference>
<sequence length="151" mass="16584">MNPTIELLNEVWAGARTGLTSLRAILDITDDTNLRNEIYRQETEYQNVVREAENLLAGHGERPDGVNCMTRACTWTGIRMNTLTDKSTPHMAGLLIQGNTMGVIELTKARADFEGAQASAQDLAARLLALEQDNIERSLALLEQAEALTTA</sequence>
<reference evidence="2" key="1">
    <citation type="submission" date="2020-10" db="EMBL/GenBank/DDBJ databases">
        <authorList>
            <person name="Gilroy R."/>
        </authorList>
    </citation>
    <scope>NUCLEOTIDE SEQUENCE</scope>
    <source>
        <strain evidence="2">13766</strain>
    </source>
</reference>
<organism evidence="2 3">
    <name type="scientific">Candidatus Alectryocaccomicrobium excrementavium</name>
    <dbReference type="NCBI Taxonomy" id="2840668"/>
    <lineage>
        <taxon>Bacteria</taxon>
        <taxon>Bacillati</taxon>
        <taxon>Bacillota</taxon>
        <taxon>Clostridia</taxon>
        <taxon>Candidatus Alectryocaccomicrobium</taxon>
    </lineage>
</organism>
<protein>
    <recommendedName>
        <fullName evidence="4">DUF892 family protein</fullName>
    </recommendedName>
</protein>
<gene>
    <name evidence="2" type="ORF">IAA84_05080</name>
</gene>
<accession>A0A9D1FZC2</accession>
<dbReference type="EMBL" id="DVJN01000099">
    <property type="protein sequence ID" value="HIS92373.1"/>
    <property type="molecule type" value="Genomic_DNA"/>
</dbReference>
<reference evidence="2" key="2">
    <citation type="journal article" date="2021" name="PeerJ">
        <title>Extensive microbial diversity within the chicken gut microbiome revealed by metagenomics and culture.</title>
        <authorList>
            <person name="Gilroy R."/>
            <person name="Ravi A."/>
            <person name="Getino M."/>
            <person name="Pursley I."/>
            <person name="Horton D.L."/>
            <person name="Alikhan N.F."/>
            <person name="Baker D."/>
            <person name="Gharbi K."/>
            <person name="Hall N."/>
            <person name="Watson M."/>
            <person name="Adriaenssens E.M."/>
            <person name="Foster-Nyarko E."/>
            <person name="Jarju S."/>
            <person name="Secka A."/>
            <person name="Antonio M."/>
            <person name="Oren A."/>
            <person name="Chaudhuri R.R."/>
            <person name="La Ragione R."/>
            <person name="Hildebrand F."/>
            <person name="Pallen M.J."/>
        </authorList>
    </citation>
    <scope>NUCLEOTIDE SEQUENCE</scope>
    <source>
        <strain evidence="2">13766</strain>
    </source>
</reference>
<dbReference type="AlphaFoldDB" id="A0A9D1FZC2"/>
<evidence type="ECO:0000256" key="1">
    <source>
        <dbReference type="SAM" id="Coils"/>
    </source>
</evidence>
<feature type="coiled-coil region" evidence="1">
    <location>
        <begin position="113"/>
        <end position="148"/>
    </location>
</feature>
<evidence type="ECO:0008006" key="4">
    <source>
        <dbReference type="Google" id="ProtNLM"/>
    </source>
</evidence>
<proteinExistence type="predicted"/>
<comment type="caution">
    <text evidence="2">The sequence shown here is derived from an EMBL/GenBank/DDBJ whole genome shotgun (WGS) entry which is preliminary data.</text>
</comment>
<evidence type="ECO:0000313" key="2">
    <source>
        <dbReference type="EMBL" id="HIS92373.1"/>
    </source>
</evidence>